<dbReference type="EMBL" id="MDYO01000031">
    <property type="protein sequence ID" value="OQD93669.1"/>
    <property type="molecule type" value="Genomic_DNA"/>
</dbReference>
<name>A0A1V6QWU0_9EURO</name>
<dbReference type="STRING" id="60172.A0A1V6QWU0"/>
<feature type="domain" description="Azaphilone pigments biosynthesis cluster protein L N-terminal" evidence="1">
    <location>
        <begin position="1"/>
        <end position="102"/>
    </location>
</feature>
<proteinExistence type="predicted"/>
<dbReference type="Proteomes" id="UP000191612">
    <property type="component" value="Unassembled WGS sequence"/>
</dbReference>
<sequence>MDPLSIAAAAATIGASCFKLANTIYEYVEEVKDVDQAISLFGKDLKTLSQALQNVNTALKDNAVALTATLGNDIKLLDSLEACIQDCGETVERIEKILEETQTHGRVGNVIRRPATHWKLKDKKQELGLLRGRVISFHTAMNMSLQMIHICIILHVQIN</sequence>
<evidence type="ECO:0000313" key="3">
    <source>
        <dbReference type="Proteomes" id="UP000191612"/>
    </source>
</evidence>
<comment type="caution">
    <text evidence="2">The sequence shown here is derived from an EMBL/GenBank/DDBJ whole genome shotgun (WGS) entry which is preliminary data.</text>
</comment>
<organism evidence="2 3">
    <name type="scientific">Penicillium solitum</name>
    <dbReference type="NCBI Taxonomy" id="60172"/>
    <lineage>
        <taxon>Eukaryota</taxon>
        <taxon>Fungi</taxon>
        <taxon>Dikarya</taxon>
        <taxon>Ascomycota</taxon>
        <taxon>Pezizomycotina</taxon>
        <taxon>Eurotiomycetes</taxon>
        <taxon>Eurotiomycetidae</taxon>
        <taxon>Eurotiales</taxon>
        <taxon>Aspergillaceae</taxon>
        <taxon>Penicillium</taxon>
    </lineage>
</organism>
<reference evidence="3" key="1">
    <citation type="journal article" date="2017" name="Nat. Microbiol.">
        <title>Global analysis of biosynthetic gene clusters reveals vast potential of secondary metabolite production in Penicillium species.</title>
        <authorList>
            <person name="Nielsen J.C."/>
            <person name="Grijseels S."/>
            <person name="Prigent S."/>
            <person name="Ji B."/>
            <person name="Dainat J."/>
            <person name="Nielsen K.F."/>
            <person name="Frisvad J.C."/>
            <person name="Workman M."/>
            <person name="Nielsen J."/>
        </authorList>
    </citation>
    <scope>NUCLEOTIDE SEQUENCE [LARGE SCALE GENOMIC DNA]</scope>
    <source>
        <strain evidence="3">IBT 29525</strain>
    </source>
</reference>
<accession>A0A1V6QWU0</accession>
<keyword evidence="3" id="KW-1185">Reference proteome</keyword>
<protein>
    <recommendedName>
        <fullName evidence="1">Azaphilone pigments biosynthesis cluster protein L N-terminal domain-containing protein</fullName>
    </recommendedName>
</protein>
<dbReference type="Pfam" id="PF17111">
    <property type="entry name" value="PigL_N"/>
    <property type="match status" value="1"/>
</dbReference>
<evidence type="ECO:0000313" key="2">
    <source>
        <dbReference type="EMBL" id="OQD93669.1"/>
    </source>
</evidence>
<gene>
    <name evidence="2" type="ORF">PENSOL_c031G02492</name>
</gene>
<evidence type="ECO:0000259" key="1">
    <source>
        <dbReference type="Pfam" id="PF17111"/>
    </source>
</evidence>
<dbReference type="AlphaFoldDB" id="A0A1V6QWU0"/>
<dbReference type="InterPro" id="IPR031348">
    <property type="entry name" value="PigL_N"/>
</dbReference>